<gene>
    <name evidence="2" type="ORF">ACFQZM_05035</name>
</gene>
<accession>A0ABW2XBK6</accession>
<dbReference type="SMART" id="SM00530">
    <property type="entry name" value="HTH_XRE"/>
    <property type="match status" value="1"/>
</dbReference>
<proteinExistence type="predicted"/>
<name>A0ABW2XBK6_9ACTN</name>
<dbReference type="Pfam" id="PF13560">
    <property type="entry name" value="HTH_31"/>
    <property type="match status" value="1"/>
</dbReference>
<dbReference type="Gene3D" id="1.10.260.40">
    <property type="entry name" value="lambda repressor-like DNA-binding domains"/>
    <property type="match status" value="1"/>
</dbReference>
<feature type="domain" description="HTH cro/C1-type" evidence="1">
    <location>
        <begin position="23"/>
        <end position="78"/>
    </location>
</feature>
<dbReference type="Proteomes" id="UP001597063">
    <property type="component" value="Unassembled WGS sequence"/>
</dbReference>
<comment type="caution">
    <text evidence="2">The sequence shown here is derived from an EMBL/GenBank/DDBJ whole genome shotgun (WGS) entry which is preliminary data.</text>
</comment>
<dbReference type="EMBL" id="JBHTGP010000003">
    <property type="protein sequence ID" value="MFD0683852.1"/>
    <property type="molecule type" value="Genomic_DNA"/>
</dbReference>
<organism evidence="2 3">
    <name type="scientific">Actinomadura fibrosa</name>
    <dbReference type="NCBI Taxonomy" id="111802"/>
    <lineage>
        <taxon>Bacteria</taxon>
        <taxon>Bacillati</taxon>
        <taxon>Actinomycetota</taxon>
        <taxon>Actinomycetes</taxon>
        <taxon>Streptosporangiales</taxon>
        <taxon>Thermomonosporaceae</taxon>
        <taxon>Actinomadura</taxon>
    </lineage>
</organism>
<dbReference type="Pfam" id="PF19054">
    <property type="entry name" value="DUF5753"/>
    <property type="match status" value="1"/>
</dbReference>
<reference evidence="3" key="1">
    <citation type="journal article" date="2019" name="Int. J. Syst. Evol. Microbiol.">
        <title>The Global Catalogue of Microorganisms (GCM) 10K type strain sequencing project: providing services to taxonomists for standard genome sequencing and annotation.</title>
        <authorList>
            <consortium name="The Broad Institute Genomics Platform"/>
            <consortium name="The Broad Institute Genome Sequencing Center for Infectious Disease"/>
            <person name="Wu L."/>
            <person name="Ma J."/>
        </authorList>
    </citation>
    <scope>NUCLEOTIDE SEQUENCE [LARGE SCALE GENOMIC DNA]</scope>
    <source>
        <strain evidence="3">JCM 9371</strain>
    </source>
</reference>
<dbReference type="InterPro" id="IPR043917">
    <property type="entry name" value="DUF5753"/>
</dbReference>
<sequence length="304" mass="34055">MSTLGDMAKRPPTVRIKRLGVQLRKLREERDLTLDQAAALLMISKSALNRMENAQVITRAHEVTYILMMYGVSESDDLWTSMIGLASAGRSRDWVKRHAAVGAASRANEFIRLEQDSRAVRAYEPLLVPGLLQTADYTRAVMQSVSPLPGVDIDQAVEYRMARKDALTRQNPLKLDVVLGDTALRQRLGGRAVMRAQLMHVVDAMDCDNINVQVFPTGTVKHPGLDGAFTMLDVEMGDFTVVLIDSRTRSICIEDEEEVEPYRQTFRDLQELAYPPTESRQIIKRAAEEFDDVSNDDDSRGAMA</sequence>
<dbReference type="RefSeq" id="WP_131757948.1">
    <property type="nucleotide sequence ID" value="NZ_CAACUY010000041.1"/>
</dbReference>
<dbReference type="PROSITE" id="PS50943">
    <property type="entry name" value="HTH_CROC1"/>
    <property type="match status" value="1"/>
</dbReference>
<evidence type="ECO:0000313" key="3">
    <source>
        <dbReference type="Proteomes" id="UP001597063"/>
    </source>
</evidence>
<dbReference type="InterPro" id="IPR001387">
    <property type="entry name" value="Cro/C1-type_HTH"/>
</dbReference>
<dbReference type="InterPro" id="IPR010982">
    <property type="entry name" value="Lambda_DNA-bd_dom_sf"/>
</dbReference>
<evidence type="ECO:0000259" key="1">
    <source>
        <dbReference type="PROSITE" id="PS50943"/>
    </source>
</evidence>
<dbReference type="SUPFAM" id="SSF47413">
    <property type="entry name" value="lambda repressor-like DNA-binding domains"/>
    <property type="match status" value="1"/>
</dbReference>
<keyword evidence="3" id="KW-1185">Reference proteome</keyword>
<evidence type="ECO:0000313" key="2">
    <source>
        <dbReference type="EMBL" id="MFD0683852.1"/>
    </source>
</evidence>
<protein>
    <submittedName>
        <fullName evidence="2">Helix-turn-helix domain-containing protein</fullName>
    </submittedName>
</protein>
<dbReference type="CDD" id="cd00093">
    <property type="entry name" value="HTH_XRE"/>
    <property type="match status" value="1"/>
</dbReference>